<feature type="domain" description="VOC" evidence="3">
    <location>
        <begin position="297"/>
        <end position="410"/>
    </location>
</feature>
<evidence type="ECO:0000256" key="2">
    <source>
        <dbReference type="ARBA" id="ARBA00012135"/>
    </source>
</evidence>
<dbReference type="GO" id="GO:0009228">
    <property type="term" value="P:thiamine biosynthetic process"/>
    <property type="evidence" value="ECO:0007669"/>
    <property type="project" value="InterPro"/>
</dbReference>
<dbReference type="RefSeq" id="WP_089214479.1">
    <property type="nucleotide sequence ID" value="NZ_FZPA01000001.1"/>
</dbReference>
<reference evidence="4 5" key="1">
    <citation type="submission" date="2017-06" db="EMBL/GenBank/DDBJ databases">
        <authorList>
            <person name="Kim H.J."/>
            <person name="Triplett B.A."/>
        </authorList>
    </citation>
    <scope>NUCLEOTIDE SEQUENCE [LARGE SCALE GENOMIC DNA]</scope>
    <source>
        <strain evidence="4 5">DS15</strain>
    </source>
</reference>
<dbReference type="Gene3D" id="3.10.180.10">
    <property type="entry name" value="2,3-Dihydroxybiphenyl 1,2-Dioxygenase, domain 1"/>
    <property type="match status" value="1"/>
</dbReference>
<dbReference type="EC" id="2.7.1.49" evidence="2"/>
<dbReference type="InterPro" id="IPR029068">
    <property type="entry name" value="Glyas_Bleomycin-R_OHBP_Dase"/>
</dbReference>
<dbReference type="SUPFAM" id="SSF54593">
    <property type="entry name" value="Glyoxalase/Bleomycin resistance protein/Dihydroxybiphenyl dioxygenase"/>
    <property type="match status" value="1"/>
</dbReference>
<evidence type="ECO:0000256" key="1">
    <source>
        <dbReference type="ARBA" id="ARBA00004948"/>
    </source>
</evidence>
<dbReference type="GO" id="GO:0005829">
    <property type="term" value="C:cytosol"/>
    <property type="evidence" value="ECO:0007669"/>
    <property type="project" value="TreeGrafter"/>
</dbReference>
<organism evidence="4 5">
    <name type="scientific">Sphingopyxis indica</name>
    <dbReference type="NCBI Taxonomy" id="436663"/>
    <lineage>
        <taxon>Bacteria</taxon>
        <taxon>Pseudomonadati</taxon>
        <taxon>Pseudomonadota</taxon>
        <taxon>Alphaproteobacteria</taxon>
        <taxon>Sphingomonadales</taxon>
        <taxon>Sphingomonadaceae</taxon>
        <taxon>Sphingopyxis</taxon>
    </lineage>
</organism>
<dbReference type="UniPathway" id="UPA00060">
    <property type="reaction ID" value="UER00138"/>
</dbReference>
<accession>A0A239E6W6</accession>
<evidence type="ECO:0000313" key="4">
    <source>
        <dbReference type="EMBL" id="SNS40189.1"/>
    </source>
</evidence>
<dbReference type="InterPro" id="IPR013749">
    <property type="entry name" value="PM/HMP-P_kinase-1"/>
</dbReference>
<comment type="pathway">
    <text evidence="1">Cofactor biosynthesis; thiamine diphosphate biosynthesis.</text>
</comment>
<dbReference type="Pfam" id="PF08543">
    <property type="entry name" value="Phos_pyr_kin"/>
    <property type="match status" value="2"/>
</dbReference>
<keyword evidence="4" id="KW-0418">Kinase</keyword>
<protein>
    <recommendedName>
        <fullName evidence="2">hydroxymethylpyrimidine kinase</fullName>
        <ecNumber evidence="2">2.7.1.49</ecNumber>
    </recommendedName>
</protein>
<dbReference type="InterPro" id="IPR004399">
    <property type="entry name" value="HMP/HMP-P_kinase_dom"/>
</dbReference>
<dbReference type="GO" id="GO:0008902">
    <property type="term" value="F:hydroxymethylpyrimidine kinase activity"/>
    <property type="evidence" value="ECO:0007669"/>
    <property type="project" value="UniProtKB-EC"/>
</dbReference>
<proteinExistence type="predicted"/>
<sequence length="421" mass="44420">MTARVLIIAGSDSGGGAGIQADIKTVTMLGSHAMTAIAAITAQNTLGVQGVHAVPTEMVLMQIDSVVADIGVDAVKIGMIGSAETAAAVAERLRILVELHDASVAVRSVANPELLRERGVRRSGDYAMPQRRLSLPIVFDPVMVATSGAELADAETIAAFESLMDIATVVTPNLDELTRLGGEDAVLRRGCALLVKGGHGDGDILTDRLLVPKGLSKDCIAEWEAPRIDTPHTHGTGCTLASAIATGLAQGMPLEPAVARARDFVRLALLDAPALGKGHGPMGQQAVRNDGLFTGPALNQITLPAADYAASVAFYKQLGLTQIVDSPDNGYARFEAANGVTLSIHLSPPASGKGETGATTYLESGALDAWVAYLARRGVRFDQMPKDEDWGWREARLTDPAGNRLCLYQAGEYRRFPPWRI</sequence>
<evidence type="ECO:0000313" key="5">
    <source>
        <dbReference type="Proteomes" id="UP000198339"/>
    </source>
</evidence>
<dbReference type="InterPro" id="IPR037523">
    <property type="entry name" value="VOC_core"/>
</dbReference>
<dbReference type="GO" id="GO:0008972">
    <property type="term" value="F:phosphomethylpyrimidine kinase activity"/>
    <property type="evidence" value="ECO:0007669"/>
    <property type="project" value="InterPro"/>
</dbReference>
<dbReference type="Gene3D" id="3.40.1190.20">
    <property type="match status" value="1"/>
</dbReference>
<dbReference type="PROSITE" id="PS51819">
    <property type="entry name" value="VOC"/>
    <property type="match status" value="1"/>
</dbReference>
<dbReference type="GO" id="GO:0009229">
    <property type="term" value="P:thiamine diphosphate biosynthetic process"/>
    <property type="evidence" value="ECO:0007669"/>
    <property type="project" value="UniProtKB-UniPathway"/>
</dbReference>
<dbReference type="Pfam" id="PF00903">
    <property type="entry name" value="Glyoxalase"/>
    <property type="match status" value="1"/>
</dbReference>
<dbReference type="OrthoDB" id="9810880at2"/>
<keyword evidence="4" id="KW-0808">Transferase</keyword>
<name>A0A239E6W6_9SPHN</name>
<dbReference type="SUPFAM" id="SSF53613">
    <property type="entry name" value="Ribokinase-like"/>
    <property type="match status" value="1"/>
</dbReference>
<keyword evidence="5" id="KW-1185">Reference proteome</keyword>
<dbReference type="AlphaFoldDB" id="A0A239E6W6"/>
<dbReference type="EMBL" id="FZPA01000001">
    <property type="protein sequence ID" value="SNS40189.1"/>
    <property type="molecule type" value="Genomic_DNA"/>
</dbReference>
<dbReference type="PANTHER" id="PTHR20858">
    <property type="entry name" value="PHOSPHOMETHYLPYRIMIDINE KINASE"/>
    <property type="match status" value="1"/>
</dbReference>
<dbReference type="Proteomes" id="UP000198339">
    <property type="component" value="Unassembled WGS sequence"/>
</dbReference>
<dbReference type="InterPro" id="IPR004360">
    <property type="entry name" value="Glyas_Fos-R_dOase_dom"/>
</dbReference>
<evidence type="ECO:0000259" key="3">
    <source>
        <dbReference type="PROSITE" id="PS51819"/>
    </source>
</evidence>
<dbReference type="InterPro" id="IPR029056">
    <property type="entry name" value="Ribokinase-like"/>
</dbReference>
<dbReference type="PANTHER" id="PTHR20858:SF17">
    <property type="entry name" value="HYDROXYMETHYLPYRIMIDINE_PHOSPHOMETHYLPYRIMIDINE KINASE THI20-RELATED"/>
    <property type="match status" value="1"/>
</dbReference>
<gene>
    <name evidence="4" type="ORF">SAMN06295955_101624</name>
</gene>
<dbReference type="CDD" id="cd01169">
    <property type="entry name" value="HMPP_kinase"/>
    <property type="match status" value="1"/>
</dbReference>